<gene>
    <name evidence="2" type="ORF">A0U92_03645</name>
</gene>
<protein>
    <recommendedName>
        <fullName evidence="4">Bacteriophage protein</fullName>
    </recommendedName>
</protein>
<dbReference type="InterPro" id="IPR010877">
    <property type="entry name" value="Phage_Mu_Gp46"/>
</dbReference>
<dbReference type="STRING" id="435.A0U92_03645"/>
<evidence type="ECO:0000313" key="2">
    <source>
        <dbReference type="EMBL" id="AQS84013.1"/>
    </source>
</evidence>
<organism evidence="2 3">
    <name type="scientific">Acetobacter aceti</name>
    <dbReference type="NCBI Taxonomy" id="435"/>
    <lineage>
        <taxon>Bacteria</taxon>
        <taxon>Pseudomonadati</taxon>
        <taxon>Pseudomonadota</taxon>
        <taxon>Alphaproteobacteria</taxon>
        <taxon>Acetobacterales</taxon>
        <taxon>Acetobacteraceae</taxon>
        <taxon>Acetobacter</taxon>
        <taxon>Acetobacter subgen. Acetobacter</taxon>
    </lineage>
</organism>
<dbReference type="AlphaFoldDB" id="A0A1U9KDY1"/>
<dbReference type="RefSeq" id="WP_077812049.1">
    <property type="nucleotide sequence ID" value="NZ_CP014692.1"/>
</dbReference>
<dbReference type="EMBL" id="CP014692">
    <property type="protein sequence ID" value="AQS84013.1"/>
    <property type="molecule type" value="Genomic_DNA"/>
</dbReference>
<evidence type="ECO:0000256" key="1">
    <source>
        <dbReference type="SAM" id="MobiDB-lite"/>
    </source>
</evidence>
<accession>A0A1U9KDY1</accession>
<dbReference type="KEGG" id="aace:A0U92_03645"/>
<keyword evidence="3" id="KW-1185">Reference proteome</keyword>
<evidence type="ECO:0000313" key="3">
    <source>
        <dbReference type="Proteomes" id="UP000188937"/>
    </source>
</evidence>
<dbReference type="Proteomes" id="UP000188937">
    <property type="component" value="Chromosome"/>
</dbReference>
<name>A0A1U9KDY1_ACEAC</name>
<reference evidence="2 3" key="1">
    <citation type="submission" date="2016-03" db="EMBL/GenBank/DDBJ databases">
        <title>Acetic acid bacteria sequencing.</title>
        <authorList>
            <person name="Brandt J."/>
            <person name="Jakob F."/>
            <person name="Vogel R.F."/>
        </authorList>
    </citation>
    <scope>NUCLEOTIDE SEQUENCE [LARGE SCALE GENOMIC DNA]</scope>
    <source>
        <strain evidence="2 3">TMW2.1153</strain>
    </source>
</reference>
<dbReference type="OrthoDB" id="5677166at2"/>
<proteinExistence type="predicted"/>
<dbReference type="Pfam" id="PF07409">
    <property type="entry name" value="GP46"/>
    <property type="match status" value="1"/>
</dbReference>
<feature type="region of interest" description="Disordered" evidence="1">
    <location>
        <begin position="46"/>
        <end position="68"/>
    </location>
</feature>
<evidence type="ECO:0008006" key="4">
    <source>
        <dbReference type="Google" id="ProtNLM"/>
    </source>
</evidence>
<sequence>MDIAIVWNVAEARGEWPIVSGDLGLDNPLRSAVMVSLFSDRVAPEEPSLQDSAVGIQPPGNAATSGKNDRRGWWGDAYNDFPIGSRLWQLRRAIKVGEKAVLIELEAIVREALNWLISDGIAARIDVTTAWSVTSASTAEFAISIYEPSAAQPQAFLFSWAWEGL</sequence>